<reference evidence="1 2" key="1">
    <citation type="submission" date="2020-08" db="EMBL/GenBank/DDBJ databases">
        <title>Genomic Encyclopedia of Type Strains, Phase IV (KMG-IV): sequencing the most valuable type-strain genomes for metagenomic binning, comparative biology and taxonomic classification.</title>
        <authorList>
            <person name="Goeker M."/>
        </authorList>
    </citation>
    <scope>NUCLEOTIDE SEQUENCE [LARGE SCALE GENOMIC DNA]</scope>
    <source>
        <strain evidence="1 2">DSM 103725</strain>
    </source>
</reference>
<protein>
    <recommendedName>
        <fullName evidence="3">Lipoprotein</fullName>
    </recommendedName>
</protein>
<proteinExistence type="predicted"/>
<name>A0A7X0H9E6_9BACT</name>
<evidence type="ECO:0000313" key="2">
    <source>
        <dbReference type="Proteomes" id="UP000541810"/>
    </source>
</evidence>
<accession>A0A7X0H9E6</accession>
<dbReference type="RefSeq" id="WP_184678988.1">
    <property type="nucleotide sequence ID" value="NZ_JACHGY010000001.1"/>
</dbReference>
<dbReference type="EMBL" id="JACHGY010000001">
    <property type="protein sequence ID" value="MBB6431527.1"/>
    <property type="molecule type" value="Genomic_DNA"/>
</dbReference>
<evidence type="ECO:0000313" key="1">
    <source>
        <dbReference type="EMBL" id="MBB6431527.1"/>
    </source>
</evidence>
<comment type="caution">
    <text evidence="1">The sequence shown here is derived from an EMBL/GenBank/DDBJ whole genome shotgun (WGS) entry which is preliminary data.</text>
</comment>
<keyword evidence="2" id="KW-1185">Reference proteome</keyword>
<sequence length="169" mass="17855">MMKPAAKPHSIWTALCLVGLLVVTVMVGGCRPGTQGPFPVVAYSDDGDLLPKPSGAGLVMSPDAEIPDVPRPVGFVGVPSKSTSSVDPISGIRTVHHVYQGRSNTQDAAAYFRRNLDDFGWQLDGFDNGDPRATLQSYAKGPEQLRIAITGDKGITTMAITISPIAPPQ</sequence>
<dbReference type="Proteomes" id="UP000541810">
    <property type="component" value="Unassembled WGS sequence"/>
</dbReference>
<dbReference type="AlphaFoldDB" id="A0A7X0H9E6"/>
<gene>
    <name evidence="1" type="ORF">HNQ40_003333</name>
</gene>
<organism evidence="1 2">
    <name type="scientific">Algisphaera agarilytica</name>
    <dbReference type="NCBI Taxonomy" id="1385975"/>
    <lineage>
        <taxon>Bacteria</taxon>
        <taxon>Pseudomonadati</taxon>
        <taxon>Planctomycetota</taxon>
        <taxon>Phycisphaerae</taxon>
        <taxon>Phycisphaerales</taxon>
        <taxon>Phycisphaeraceae</taxon>
        <taxon>Algisphaera</taxon>
    </lineage>
</organism>
<evidence type="ECO:0008006" key="3">
    <source>
        <dbReference type="Google" id="ProtNLM"/>
    </source>
</evidence>
<dbReference type="PROSITE" id="PS51257">
    <property type="entry name" value="PROKAR_LIPOPROTEIN"/>
    <property type="match status" value="1"/>
</dbReference>